<evidence type="ECO:0000313" key="3">
    <source>
        <dbReference type="EMBL" id="KDF00642.1"/>
    </source>
</evidence>
<accession>A0A064CLT6</accession>
<proteinExistence type="predicted"/>
<keyword evidence="4" id="KW-1185">Reference proteome</keyword>
<dbReference type="Gene3D" id="2.160.20.10">
    <property type="entry name" value="Single-stranded right-handed beta-helix, Pectin lyase-like"/>
    <property type="match status" value="2"/>
</dbReference>
<dbReference type="InterPro" id="IPR011050">
    <property type="entry name" value="Pectin_lyase_fold/virulence"/>
</dbReference>
<dbReference type="eggNOG" id="COG3210">
    <property type="taxonomic scope" value="Bacteria"/>
</dbReference>
<dbReference type="InterPro" id="IPR012334">
    <property type="entry name" value="Pectin_lyas_fold"/>
</dbReference>
<organism evidence="3 4">
    <name type="scientific">Mycolicibacterium aromaticivorans JS19b1 = JCM 16368</name>
    <dbReference type="NCBI Taxonomy" id="1440774"/>
    <lineage>
        <taxon>Bacteria</taxon>
        <taxon>Bacillati</taxon>
        <taxon>Actinomycetota</taxon>
        <taxon>Actinomycetes</taxon>
        <taxon>Mycobacteriales</taxon>
        <taxon>Mycobacteriaceae</taxon>
        <taxon>Mycolicibacterium</taxon>
    </lineage>
</organism>
<dbReference type="SMART" id="SM00710">
    <property type="entry name" value="PbH1"/>
    <property type="match status" value="8"/>
</dbReference>
<feature type="compositionally biased region" description="Low complexity" evidence="1">
    <location>
        <begin position="14"/>
        <end position="26"/>
    </location>
</feature>
<dbReference type="InterPro" id="IPR039448">
    <property type="entry name" value="Beta_helix"/>
</dbReference>
<dbReference type="Proteomes" id="UP000022835">
    <property type="component" value="Unassembled WGS sequence"/>
</dbReference>
<comment type="caution">
    <text evidence="3">The sequence shown here is derived from an EMBL/GenBank/DDBJ whole genome shotgun (WGS) entry which is preliminary data.</text>
</comment>
<dbReference type="STRING" id="1440774.Y900_017250"/>
<dbReference type="SUPFAM" id="SSF51126">
    <property type="entry name" value="Pectin lyase-like"/>
    <property type="match status" value="1"/>
</dbReference>
<dbReference type="Pfam" id="PF13229">
    <property type="entry name" value="Beta_helix"/>
    <property type="match status" value="1"/>
</dbReference>
<dbReference type="EMBL" id="JALN02000001">
    <property type="protein sequence ID" value="KDF00642.1"/>
    <property type="molecule type" value="Genomic_DNA"/>
</dbReference>
<evidence type="ECO:0000313" key="4">
    <source>
        <dbReference type="Proteomes" id="UP000022835"/>
    </source>
</evidence>
<evidence type="ECO:0000256" key="1">
    <source>
        <dbReference type="SAM" id="MobiDB-lite"/>
    </source>
</evidence>
<dbReference type="eggNOG" id="COG4625">
    <property type="taxonomic scope" value="Bacteria"/>
</dbReference>
<dbReference type="InterPro" id="IPR006626">
    <property type="entry name" value="PbH1"/>
</dbReference>
<evidence type="ECO:0000259" key="2">
    <source>
        <dbReference type="Pfam" id="PF13229"/>
    </source>
</evidence>
<protein>
    <recommendedName>
        <fullName evidence="2">Right handed beta helix domain-containing protein</fullName>
    </recommendedName>
</protein>
<sequence>MLGLAILAQPTGLAAADDGSDSGAASPRDNASHQPTISPSGGARNRHRPTPAASAAGKTVHQSAVAHSHRLGGKDSARPAATKRGSATSAGVSADAAGAATCTACLGLTAPSIEQGLVTATNHLFNSAFDLLATYPAGPISNVVEGGLLLIRRTLFGFVPTGVSASVSGDSLIVAVHTGSVAYFRDTGTAIEVAGDPAFSSAQEFTATSVDHVMADAAGNGGCAGFVFTGGTAIADFTTTGIDSLRFESDAAFKGAVTANWVPGSLTLSQAVRGLAGVTINAPVVLLSDTEIDAGTGNATFAGTVDGRGWFGGQSLLVTALGTTTFAGSVGSRSPLGSLTTRGIAPLNVRQSPDSVTVPLHYLPIAGDVKYGIDVAIGDNPSRVYLFDTGGNGFFAGYDPAAFSGVPLGDETAQITYTSGQTLYGRVTPANITIGSGKQAVSTDGPVDLAAVVSATNGSGQPISPNAPFGTQFAGDFGGAFGVQQIDGQLLYAPGSFVTSVLFQLPGNLSSGYLTQLGPIGSTPQLTVGVTDELRAQFPYAIPIAAVPAPSDPQDPAPAGYYPVSGYPLLEQFGFSPTYTVTPADYPSQPAVILGGGPLPSLIDSGAGSTSARLPDPLAKPYMDSSGQLIPGTVFTGELPTVPGYPSLTWSFTAGTIGSVDQVGYLNTTGAATDVPNVNTGLNLFNDFDVMYDVAEQRIWLRPNGGQSTVSLQSVTTRGAQSYGQNAQLNGVYRTGGGDFSVAGITQLNGGSVIDTGRGNVTFSGTVDATTAGAQGLQVNSRGATNFVRQVGGVKALASLTTDRPGSTATAGVTTTGAQTYFDRLTLNGAYVTTAGAFYSASSTTLAGPSSVSTNGSAITFGGRVDSAAGAGNVLGLSAPNSTVNLNAAVGSKNALGGLNLKSGTVTARGSISLNGGLPNSQGAGLFIGDNVTAKLAHGGTIADFTVNGVQFDGASTSSVLRGFTIADNVYDGIQLGGGNYTGTSISYNTLTGNSGFGIETLRSTTGLAIRHNTIGAKGTANEFGYVSAGPNAQGIVLAPGDYTATVIADNTIQYNRRAGIAAPDGVQGLEISGNTVSRNQGNGIDFTGGDFTGTVVTGNTITGNVGDGISLGAGIDQALNDFGNPADGYRDNTGSSDPNPYAYGHYVLHWSNDPGFYTQPVPADPQVLVSFDGGPAININLDTGSRGLYIDQGQVPNLDTSGGTPGCVYLNSSNRMFFGTWVNTSVTFPDSTWVGPSAPANPAVATADVPVLVVSAVGASTTPAPGTSTATAVFNTLTDQGTVTITDGTTTRQVQITPGVGGVGTVTIPGGWWASYDANPGILGPVMNFGVGFDRTGFGTEPTQNGNNQDYNAFLNLTQMRAGTMRPGYVITAGGVILGLDSSTADSAVTGVGPYAYTDLAPSGLSRGSQTVPDWQPATGQVTYKPDPADPGTYQQGNLGSLVIDIGIPTGILTLPGQSGSSTFTGALDVDLLNSGGKIHYTVDPTDSTNQMTATAVDFFDPLAGAFSQNMPPQSGQFFNTGRRVIAGMNYLYDAAGGYLGLYTPADPSGGNELQYNAFHSANGSFEAGYYPNSTIPDGVTDIAIGNNTISGNGGNGVTVNGHTSSGNALTGNRIFDNAGLGIALTNGGNGGQPTPVVSSAVRDRAVLTVTGSVAGIDGYSGPFTIQVFSNPASGGGNVQGRKLIGTIDAATNDFVAQFPWTVTTPGSLITVVATPATGTPNTSQYSAGVPVQ</sequence>
<reference evidence="3" key="1">
    <citation type="submission" date="2014-05" db="EMBL/GenBank/DDBJ databases">
        <title>Genome sequence of Mycobacterium aromaticivorans strain JS19b1T (= DSM 45407T).</title>
        <authorList>
            <person name="Kwak Y."/>
            <person name="Park G.-S."/>
            <person name="Li Q.X."/>
            <person name="Lee S.-E."/>
            <person name="Shin J.-H."/>
        </authorList>
    </citation>
    <scope>NUCLEOTIDE SEQUENCE [LARGE SCALE GENOMIC DNA]</scope>
    <source>
        <strain evidence="3">JS19b1</strain>
    </source>
</reference>
<name>A0A064CLT6_9MYCO</name>
<gene>
    <name evidence="3" type="ORF">Y900_017250</name>
</gene>
<feature type="region of interest" description="Disordered" evidence="1">
    <location>
        <begin position="14"/>
        <end position="90"/>
    </location>
</feature>
<feature type="domain" description="Right handed beta helix" evidence="2">
    <location>
        <begin position="948"/>
        <end position="1113"/>
    </location>
</feature>